<feature type="compositionally biased region" description="Low complexity" evidence="5">
    <location>
        <begin position="372"/>
        <end position="395"/>
    </location>
</feature>
<evidence type="ECO:0000256" key="2">
    <source>
        <dbReference type="ARBA" id="ARBA00017795"/>
    </source>
</evidence>
<reference evidence="7" key="2">
    <citation type="submission" date="2017-10" db="EMBL/GenBank/DDBJ databases">
        <title>Ladona fulva Genome sequencing and assembly.</title>
        <authorList>
            <person name="Murali S."/>
            <person name="Richards S."/>
            <person name="Bandaranaike D."/>
            <person name="Bellair M."/>
            <person name="Blankenburg K."/>
            <person name="Chao H."/>
            <person name="Dinh H."/>
            <person name="Doddapaneni H."/>
            <person name="Dugan-Rocha S."/>
            <person name="Elkadiri S."/>
            <person name="Gnanaolivu R."/>
            <person name="Hernandez B."/>
            <person name="Skinner E."/>
            <person name="Javaid M."/>
            <person name="Lee S."/>
            <person name="Li M."/>
            <person name="Ming W."/>
            <person name="Munidasa M."/>
            <person name="Muniz J."/>
            <person name="Nguyen L."/>
            <person name="Hughes D."/>
            <person name="Osuji N."/>
            <person name="Pu L.-L."/>
            <person name="Puazo M."/>
            <person name="Qu C."/>
            <person name="Quiroz J."/>
            <person name="Raj R."/>
            <person name="Weissenberger G."/>
            <person name="Xin Y."/>
            <person name="Zou X."/>
            <person name="Han Y."/>
            <person name="Worley K."/>
            <person name="Muzny D."/>
            <person name="Gibbs R."/>
        </authorList>
    </citation>
    <scope>NUCLEOTIDE SEQUENCE</scope>
    <source>
        <strain evidence="7">Sampled in the wild</strain>
    </source>
</reference>
<evidence type="ECO:0000313" key="8">
    <source>
        <dbReference type="Proteomes" id="UP000792457"/>
    </source>
</evidence>
<organism evidence="7 8">
    <name type="scientific">Ladona fulva</name>
    <name type="common">Scarce chaser dragonfly</name>
    <name type="synonym">Libellula fulva</name>
    <dbReference type="NCBI Taxonomy" id="123851"/>
    <lineage>
        <taxon>Eukaryota</taxon>
        <taxon>Metazoa</taxon>
        <taxon>Ecdysozoa</taxon>
        <taxon>Arthropoda</taxon>
        <taxon>Hexapoda</taxon>
        <taxon>Insecta</taxon>
        <taxon>Pterygota</taxon>
        <taxon>Palaeoptera</taxon>
        <taxon>Odonata</taxon>
        <taxon>Epiprocta</taxon>
        <taxon>Anisoptera</taxon>
        <taxon>Libelluloidea</taxon>
        <taxon>Libellulidae</taxon>
        <taxon>Ladona</taxon>
    </lineage>
</organism>
<sequence length="507" mass="57071">MQQQHNDQPQTQHQSPQQQMPQQQPPQQQSRRNSKFHKFVPRSSNDVQQGNRPPPLMSIQTSMPSVEKVPVGLDHADPVYDMRNKVVGNGGTYLHFIRSETGAIVTLRGKGSGYIEPSTGTESPEPMYLCIEHHKFEALQRAKYFAQDLVKTIQKEYAQWQQQQQQLSTMQTIQNSEVHGTQYQTMTIEESGLITFTTHEPLQTEEILKLPDLVTSPLGLRDFSSMPILSGQIQQQVSFANPQLPNLQQHPQSVQHQVQQQQQHQMGLPPHIQTGPPPPPHALMATQQQHHQQQLQAMGVPQLHHLQIHPQQQTQPGMGGGIAFPPQMQQTILSPLQTMSQPQQQACQPMPSQHQGPPPPAMMTQHQMASITQMAQQTMSQPQQQACQPMPSQHQGPPPPAMMTQHQMASITQMAQQTMQGTLLVSPGQMVFTQAPVSSPQHQSPQPQHPQQHHQSHQQVQQQQLPPQAQMHHQQPMPQTPTPNSLPPTNQQPPSNMQQQQQHMPAF</sequence>
<feature type="compositionally biased region" description="Polar residues" evidence="5">
    <location>
        <begin position="338"/>
        <end position="347"/>
    </location>
</feature>
<evidence type="ECO:0000256" key="1">
    <source>
        <dbReference type="ARBA" id="ARBA00006093"/>
    </source>
</evidence>
<dbReference type="Gene3D" id="3.30.1370.10">
    <property type="entry name" value="K Homology domain, type 1"/>
    <property type="match status" value="1"/>
</dbReference>
<dbReference type="Pfam" id="PF22675">
    <property type="entry name" value="KH-I_KHDC4-BBP"/>
    <property type="match status" value="1"/>
</dbReference>
<proteinExistence type="inferred from homology"/>
<dbReference type="AlphaFoldDB" id="A0A8K0KEX8"/>
<comment type="similarity">
    <text evidence="1">Belongs to the KHDC4 family.</text>
</comment>
<dbReference type="EMBL" id="KZ308695">
    <property type="protein sequence ID" value="KAG8233217.1"/>
    <property type="molecule type" value="Genomic_DNA"/>
</dbReference>
<evidence type="ECO:0000256" key="4">
    <source>
        <dbReference type="ARBA" id="ARBA00045732"/>
    </source>
</evidence>
<feature type="compositionally biased region" description="Polar residues" evidence="5">
    <location>
        <begin position="42"/>
        <end position="51"/>
    </location>
</feature>
<keyword evidence="8" id="KW-1185">Reference proteome</keyword>
<protein>
    <recommendedName>
        <fullName evidence="2">KH homology domain-containing protein 4</fullName>
    </recommendedName>
    <alternativeName>
        <fullName evidence="3">Brings lots of money 7</fullName>
    </alternativeName>
</protein>
<dbReference type="PANTHER" id="PTHR15744">
    <property type="entry name" value="BLOM7"/>
    <property type="match status" value="1"/>
</dbReference>
<feature type="region of interest" description="Disordered" evidence="5">
    <location>
        <begin position="435"/>
        <end position="507"/>
    </location>
</feature>
<feature type="compositionally biased region" description="Low complexity" evidence="5">
    <location>
        <begin position="435"/>
        <end position="450"/>
    </location>
</feature>
<feature type="compositionally biased region" description="Polar residues" evidence="5">
    <location>
        <begin position="404"/>
        <end position="415"/>
    </location>
</feature>
<feature type="compositionally biased region" description="Low complexity" evidence="5">
    <location>
        <begin position="487"/>
        <end position="507"/>
    </location>
</feature>
<evidence type="ECO:0000256" key="3">
    <source>
        <dbReference type="ARBA" id="ARBA00030267"/>
    </source>
</evidence>
<dbReference type="Proteomes" id="UP000792457">
    <property type="component" value="Unassembled WGS sequence"/>
</dbReference>
<feature type="non-terminal residue" evidence="7">
    <location>
        <position position="507"/>
    </location>
</feature>
<gene>
    <name evidence="7" type="ORF">J437_LFUL013271</name>
</gene>
<dbReference type="GO" id="GO:0005634">
    <property type="term" value="C:nucleus"/>
    <property type="evidence" value="ECO:0007669"/>
    <property type="project" value="InterPro"/>
</dbReference>
<dbReference type="OrthoDB" id="397265at2759"/>
<feature type="compositionally biased region" description="Low complexity" evidence="5">
    <location>
        <begin position="457"/>
        <end position="477"/>
    </location>
</feature>
<comment type="function">
    <text evidence="4">RNA-binding protein involved in pre-mRNA splicing. Interacts with the PRP19C/Prp19 complex/NTC/Nineteen complex which is part of the spliceosome. Involved in regulating splice site selection. Binds preferentially RNA with A/C rich sequences and poly-C stretches.</text>
</comment>
<dbReference type="PANTHER" id="PTHR15744:SF0">
    <property type="entry name" value="KH HOMOLOGY DOMAIN-CONTAINING PROTEIN 4"/>
    <property type="match status" value="1"/>
</dbReference>
<dbReference type="InterPro" id="IPR047889">
    <property type="entry name" value="KHDC4_KH-I_second"/>
</dbReference>
<reference evidence="7" key="1">
    <citation type="submission" date="2013-04" db="EMBL/GenBank/DDBJ databases">
        <authorList>
            <person name="Qu J."/>
            <person name="Murali S.C."/>
            <person name="Bandaranaike D."/>
            <person name="Bellair M."/>
            <person name="Blankenburg K."/>
            <person name="Chao H."/>
            <person name="Dinh H."/>
            <person name="Doddapaneni H."/>
            <person name="Downs B."/>
            <person name="Dugan-Rocha S."/>
            <person name="Elkadiri S."/>
            <person name="Gnanaolivu R.D."/>
            <person name="Hernandez B."/>
            <person name="Javaid M."/>
            <person name="Jayaseelan J.C."/>
            <person name="Lee S."/>
            <person name="Li M."/>
            <person name="Ming W."/>
            <person name="Munidasa M."/>
            <person name="Muniz J."/>
            <person name="Nguyen L."/>
            <person name="Ongeri F."/>
            <person name="Osuji N."/>
            <person name="Pu L.-L."/>
            <person name="Puazo M."/>
            <person name="Qu C."/>
            <person name="Quiroz J."/>
            <person name="Raj R."/>
            <person name="Weissenberger G."/>
            <person name="Xin Y."/>
            <person name="Zou X."/>
            <person name="Han Y."/>
            <person name="Richards S."/>
            <person name="Worley K."/>
            <person name="Muzny D."/>
            <person name="Gibbs R."/>
        </authorList>
    </citation>
    <scope>NUCLEOTIDE SEQUENCE</scope>
    <source>
        <strain evidence="7">Sampled in the wild</strain>
    </source>
</reference>
<dbReference type="SUPFAM" id="SSF54791">
    <property type="entry name" value="Eukaryotic type KH-domain (KH-domain type I)"/>
    <property type="match status" value="1"/>
</dbReference>
<feature type="compositionally biased region" description="Low complexity" evidence="5">
    <location>
        <begin position="1"/>
        <end position="29"/>
    </location>
</feature>
<name>A0A8K0KEX8_LADFU</name>
<comment type="caution">
    <text evidence="7">The sequence shown here is derived from an EMBL/GenBank/DDBJ whole genome shotgun (WGS) entry which is preliminary data.</text>
</comment>
<evidence type="ECO:0000256" key="5">
    <source>
        <dbReference type="SAM" id="MobiDB-lite"/>
    </source>
</evidence>
<dbReference type="CDD" id="cd22386">
    <property type="entry name" value="KH-I_KHDC4_rpt2"/>
    <property type="match status" value="1"/>
</dbReference>
<feature type="region of interest" description="Disordered" evidence="5">
    <location>
        <begin position="338"/>
        <end position="415"/>
    </location>
</feature>
<feature type="domain" description="KHDC4/BBP-like KH-domain type I" evidence="6">
    <location>
        <begin position="76"/>
        <end position="151"/>
    </location>
</feature>
<dbReference type="GO" id="GO:0003723">
    <property type="term" value="F:RNA binding"/>
    <property type="evidence" value="ECO:0007669"/>
    <property type="project" value="InterPro"/>
</dbReference>
<dbReference type="InterPro" id="IPR055256">
    <property type="entry name" value="KH_1_KHDC4/BBP-like"/>
</dbReference>
<evidence type="ECO:0000259" key="6">
    <source>
        <dbReference type="Pfam" id="PF22675"/>
    </source>
</evidence>
<dbReference type="InterPro" id="IPR036612">
    <property type="entry name" value="KH_dom_type_1_sf"/>
</dbReference>
<evidence type="ECO:0000313" key="7">
    <source>
        <dbReference type="EMBL" id="KAG8233217.1"/>
    </source>
</evidence>
<feature type="region of interest" description="Disordered" evidence="5">
    <location>
        <begin position="1"/>
        <end position="60"/>
    </location>
</feature>
<dbReference type="FunFam" id="3.30.1370.10:FF:000037">
    <property type="entry name" value="KH domain protein"/>
    <property type="match status" value="1"/>
</dbReference>
<dbReference type="InterPro" id="IPR031121">
    <property type="entry name" value="RIK/BLOM7"/>
</dbReference>
<accession>A0A8K0KEX8</accession>